<organism evidence="1">
    <name type="scientific">marine sediment metagenome</name>
    <dbReference type="NCBI Taxonomy" id="412755"/>
    <lineage>
        <taxon>unclassified sequences</taxon>
        <taxon>metagenomes</taxon>
        <taxon>ecological metagenomes</taxon>
    </lineage>
</organism>
<gene>
    <name evidence="1" type="ORF">S01H4_40028</name>
</gene>
<comment type="caution">
    <text evidence="1">The sequence shown here is derived from an EMBL/GenBank/DDBJ whole genome shotgun (WGS) entry which is preliminary data.</text>
</comment>
<name>X1DFC6_9ZZZZ</name>
<reference evidence="1" key="1">
    <citation type="journal article" date="2014" name="Front. Microbiol.">
        <title>High frequency of phylogenetically diverse reductive dehalogenase-homologous genes in deep subseafloor sedimentary metagenomes.</title>
        <authorList>
            <person name="Kawai M."/>
            <person name="Futagami T."/>
            <person name="Toyoda A."/>
            <person name="Takaki Y."/>
            <person name="Nishi S."/>
            <person name="Hori S."/>
            <person name="Arai W."/>
            <person name="Tsubouchi T."/>
            <person name="Morono Y."/>
            <person name="Uchiyama I."/>
            <person name="Ito T."/>
            <person name="Fujiyama A."/>
            <person name="Inagaki F."/>
            <person name="Takami H."/>
        </authorList>
    </citation>
    <scope>NUCLEOTIDE SEQUENCE</scope>
    <source>
        <strain evidence="1">Expedition CK06-06</strain>
    </source>
</reference>
<accession>X1DFC6</accession>
<sequence length="39" mass="4777">MRELFEAGQRYEWFDVEKYRRETLEEGLDGIYDNGGFEK</sequence>
<evidence type="ECO:0000313" key="1">
    <source>
        <dbReference type="EMBL" id="GAH03769.1"/>
    </source>
</evidence>
<protein>
    <submittedName>
        <fullName evidence="1">Uncharacterized protein</fullName>
    </submittedName>
</protein>
<dbReference type="AlphaFoldDB" id="X1DFC6"/>
<dbReference type="EMBL" id="BART01021758">
    <property type="protein sequence ID" value="GAH03769.1"/>
    <property type="molecule type" value="Genomic_DNA"/>
</dbReference>
<proteinExistence type="predicted"/>